<sequence>MTIISTSAPFHLPPGLVDALAAAYAQPPRAYHNIEHVHEVLAHYADVAAGPGWSHPREVFLAVLYHDAIYEAGKRDNEARSAQLARDEIARHLPDAGIDAARVAELIELTARHGRMKAGEVDADAALFLDCDMAILAAEPARFDAYDRQIAQEYRGTMPAWLFRHYRRRFLKGLAGAPRIYLSEFFHTRCDAAARANLARVLKAPRSTLAASAGR</sequence>
<evidence type="ECO:0000313" key="2">
    <source>
        <dbReference type="Proteomes" id="UP001139971"/>
    </source>
</evidence>
<gene>
    <name evidence="1" type="ORF">OD750_019830</name>
</gene>
<evidence type="ECO:0008006" key="3">
    <source>
        <dbReference type="Google" id="ProtNLM"/>
    </source>
</evidence>
<dbReference type="PANTHER" id="PTHR21174">
    <property type="match status" value="1"/>
</dbReference>
<comment type="caution">
    <text evidence="1">The sequence shown here is derived from an EMBL/GenBank/DDBJ whole genome shotgun (WGS) entry which is preliminary data.</text>
</comment>
<organism evidence="1 2">
    <name type="scientific">Tahibacter soli</name>
    <dbReference type="NCBI Taxonomy" id="2983605"/>
    <lineage>
        <taxon>Bacteria</taxon>
        <taxon>Pseudomonadati</taxon>
        <taxon>Pseudomonadota</taxon>
        <taxon>Gammaproteobacteria</taxon>
        <taxon>Lysobacterales</taxon>
        <taxon>Rhodanobacteraceae</taxon>
        <taxon>Tahibacter</taxon>
    </lineage>
</organism>
<dbReference type="RefSeq" id="WP_263540958.1">
    <property type="nucleotide sequence ID" value="NZ_JAOVZO020000019.1"/>
</dbReference>
<dbReference type="InterPro" id="IPR009218">
    <property type="entry name" value="HD_phosphohydro"/>
</dbReference>
<accession>A0A9X4BJ77</accession>
<dbReference type="SUPFAM" id="SSF109604">
    <property type="entry name" value="HD-domain/PDEase-like"/>
    <property type="match status" value="1"/>
</dbReference>
<dbReference type="Gene3D" id="1.10.3210.10">
    <property type="entry name" value="Hypothetical protein af1432"/>
    <property type="match status" value="1"/>
</dbReference>
<dbReference type="Proteomes" id="UP001139971">
    <property type="component" value="Unassembled WGS sequence"/>
</dbReference>
<reference evidence="1" key="1">
    <citation type="submission" date="2023-02" db="EMBL/GenBank/DDBJ databases">
        <title>Tahibacter soli sp. nov. isolated from soil.</title>
        <authorList>
            <person name="Baek J.H."/>
            <person name="Lee J.K."/>
            <person name="Choi D.G."/>
            <person name="Jeon C.O."/>
        </authorList>
    </citation>
    <scope>NUCLEOTIDE SEQUENCE</scope>
    <source>
        <strain evidence="1">BL</strain>
    </source>
</reference>
<proteinExistence type="predicted"/>
<dbReference type="EMBL" id="JAOVZO020000019">
    <property type="protein sequence ID" value="MDC8014801.1"/>
    <property type="molecule type" value="Genomic_DNA"/>
</dbReference>
<evidence type="ECO:0000313" key="1">
    <source>
        <dbReference type="EMBL" id="MDC8014801.1"/>
    </source>
</evidence>
<keyword evidence="2" id="KW-1185">Reference proteome</keyword>
<dbReference type="AlphaFoldDB" id="A0A9X4BJ77"/>
<dbReference type="PANTHER" id="PTHR21174:SF0">
    <property type="entry name" value="HD PHOSPHOHYDROLASE FAMILY PROTEIN-RELATED"/>
    <property type="match status" value="1"/>
</dbReference>
<name>A0A9X4BJ77_9GAMM</name>
<dbReference type="PIRSF" id="PIRSF035170">
    <property type="entry name" value="HD_phosphohydro"/>
    <property type="match status" value="1"/>
</dbReference>
<protein>
    <recommendedName>
        <fullName evidence="3">Metal-dependent HD superfamily phosphohydrolase</fullName>
    </recommendedName>
</protein>